<comment type="caution">
    <text evidence="2">The sequence shown here is derived from an EMBL/GenBank/DDBJ whole genome shotgun (WGS) entry which is preliminary data.</text>
</comment>
<dbReference type="AlphaFoldDB" id="A0A8S0TP67"/>
<organism evidence="2 3">
    <name type="scientific">Olea europaea subsp. europaea</name>
    <dbReference type="NCBI Taxonomy" id="158383"/>
    <lineage>
        <taxon>Eukaryota</taxon>
        <taxon>Viridiplantae</taxon>
        <taxon>Streptophyta</taxon>
        <taxon>Embryophyta</taxon>
        <taxon>Tracheophyta</taxon>
        <taxon>Spermatophyta</taxon>
        <taxon>Magnoliopsida</taxon>
        <taxon>eudicotyledons</taxon>
        <taxon>Gunneridae</taxon>
        <taxon>Pentapetalae</taxon>
        <taxon>asterids</taxon>
        <taxon>lamiids</taxon>
        <taxon>Lamiales</taxon>
        <taxon>Oleaceae</taxon>
        <taxon>Oleeae</taxon>
        <taxon>Olea</taxon>
    </lineage>
</organism>
<feature type="compositionally biased region" description="Polar residues" evidence="1">
    <location>
        <begin position="1"/>
        <end position="31"/>
    </location>
</feature>
<feature type="region of interest" description="Disordered" evidence="1">
    <location>
        <begin position="1"/>
        <end position="53"/>
    </location>
</feature>
<evidence type="ECO:0000256" key="1">
    <source>
        <dbReference type="SAM" id="MobiDB-lite"/>
    </source>
</evidence>
<dbReference type="EMBL" id="CACTIH010007250">
    <property type="protein sequence ID" value="CAA3005722.1"/>
    <property type="molecule type" value="Genomic_DNA"/>
</dbReference>
<reference evidence="2 3" key="1">
    <citation type="submission" date="2019-12" db="EMBL/GenBank/DDBJ databases">
        <authorList>
            <person name="Alioto T."/>
            <person name="Alioto T."/>
            <person name="Gomez Garrido J."/>
        </authorList>
    </citation>
    <scope>NUCLEOTIDE SEQUENCE [LARGE SCALE GENOMIC DNA]</scope>
</reference>
<accession>A0A8S0TP67</accession>
<sequence>MAGISTSGDTQTMPIIQQISSTAKLDSSNPNFDADDANHNGRGAPPPLPPPHHAEAFAHMGHSNLDSIWTNRLGQFILRERFIYIFQ</sequence>
<keyword evidence="3" id="KW-1185">Reference proteome</keyword>
<evidence type="ECO:0000313" key="2">
    <source>
        <dbReference type="EMBL" id="CAA3005722.1"/>
    </source>
</evidence>
<gene>
    <name evidence="2" type="ORF">OLEA9_A014900</name>
</gene>
<proteinExistence type="predicted"/>
<protein>
    <submittedName>
        <fullName evidence="2">Uncharacterized protein</fullName>
    </submittedName>
</protein>
<name>A0A8S0TP67_OLEEU</name>
<dbReference type="Proteomes" id="UP000594638">
    <property type="component" value="Unassembled WGS sequence"/>
</dbReference>
<dbReference type="Gramene" id="OE9A014900T1">
    <property type="protein sequence ID" value="OE9A014900C1"/>
    <property type="gene ID" value="OE9A014900"/>
</dbReference>
<feature type="non-terminal residue" evidence="2">
    <location>
        <position position="1"/>
    </location>
</feature>
<evidence type="ECO:0000313" key="3">
    <source>
        <dbReference type="Proteomes" id="UP000594638"/>
    </source>
</evidence>